<reference evidence="5 6" key="1">
    <citation type="submission" date="2019-04" db="EMBL/GenBank/DDBJ databases">
        <title>Draft, Whole-Genome Sequence of the Anthracene-degrading Mycobacterium frederiksbergense LB501T, Isolated from a Polycyclic Aromatic Hydrocarbon (PAH)-Contaminated Soil.</title>
        <authorList>
            <person name="Augelletti F."/>
        </authorList>
    </citation>
    <scope>NUCLEOTIDE SEQUENCE [LARGE SCALE GENOMIC DNA]</scope>
    <source>
        <strain evidence="5 6">LB 501T</strain>
        <plasmid evidence="5 6">unnamed2</plasmid>
    </source>
</reference>
<dbReference type="CDD" id="cd00952">
    <property type="entry name" value="CHBPH_aldolase"/>
    <property type="match status" value="1"/>
</dbReference>
<geneLocation type="plasmid" evidence="5 6">
    <name>unnamed2</name>
</geneLocation>
<organism evidence="5 6">
    <name type="scientific">Mycolicibacterium frederiksbergense</name>
    <dbReference type="NCBI Taxonomy" id="117567"/>
    <lineage>
        <taxon>Bacteria</taxon>
        <taxon>Bacillati</taxon>
        <taxon>Actinomycetota</taxon>
        <taxon>Actinomycetes</taxon>
        <taxon>Mycobacteriales</taxon>
        <taxon>Mycobacteriaceae</taxon>
        <taxon>Mycolicibacterium</taxon>
    </lineage>
</organism>
<protein>
    <submittedName>
        <fullName evidence="5">Aldolase</fullName>
    </submittedName>
</protein>
<accession>A0A6H0S044</accession>
<dbReference type="PIRSF" id="PIRSF001365">
    <property type="entry name" value="DHDPS"/>
    <property type="match status" value="1"/>
</dbReference>
<dbReference type="SUPFAM" id="SSF51569">
    <property type="entry name" value="Aldolase"/>
    <property type="match status" value="1"/>
</dbReference>
<dbReference type="InterPro" id="IPR002220">
    <property type="entry name" value="DapA-like"/>
</dbReference>
<evidence type="ECO:0000313" key="5">
    <source>
        <dbReference type="EMBL" id="QIV79849.1"/>
    </source>
</evidence>
<evidence type="ECO:0000256" key="2">
    <source>
        <dbReference type="ARBA" id="ARBA00023317"/>
    </source>
</evidence>
<keyword evidence="5" id="KW-0614">Plasmid</keyword>
<dbReference type="Proteomes" id="UP000501849">
    <property type="component" value="Plasmid unnamed2"/>
</dbReference>
<dbReference type="PANTHER" id="PTHR12128">
    <property type="entry name" value="DIHYDRODIPICOLINATE SYNTHASE"/>
    <property type="match status" value="1"/>
</dbReference>
<dbReference type="RefSeq" id="WP_168140588.1">
    <property type="nucleotide sequence ID" value="NZ_CP038798.1"/>
</dbReference>
<name>A0A6H0S044_9MYCO</name>
<dbReference type="InterPro" id="IPR048038">
    <property type="entry name" value="HBPHA/CBPHA"/>
</dbReference>
<dbReference type="SMART" id="SM01130">
    <property type="entry name" value="DHDPS"/>
    <property type="match status" value="1"/>
</dbReference>
<keyword evidence="1 3" id="KW-0456">Lyase</keyword>
<dbReference type="KEGG" id="mfre:EXE63_02195"/>
<keyword evidence="2" id="KW-0670">Pyruvate</keyword>
<feature type="active site" description="Proton donor/acceptor" evidence="4">
    <location>
        <position position="151"/>
    </location>
</feature>
<dbReference type="InterPro" id="IPR013785">
    <property type="entry name" value="Aldolase_TIM"/>
</dbReference>
<sequence>MATKLTLSADDVTGVVGIIPTPSTPTADHTNTVNSVDLEEAAKLADAMVRGGVDVLMTTGTFGECASLTWDELQSFVATVVDAVAGRIPVFAGATTLNTRDTIARGHRLGELGADGLFVGRPMWLPLDDAGIVRFYRDVAETLPHLALVVYDNPGAFKGKIGTSAYEALSHIPQVVAAKHLGLLSGSAFLSDLRAVDGRIRLLPLENDWYYFARLFPEQVTACWSGNVACGPAPVTRLRDLIRAERWDECQALTYELEAALQTLYPSGNFAEFLKYSIQIDNAQFQAAGFMRTGPTRPPYTEVPESYLDGAREAGRRWAALQQRYAAPHLDGLDVPSEVTLTQTP</sequence>
<proteinExistence type="inferred from homology"/>
<evidence type="ECO:0000313" key="6">
    <source>
        <dbReference type="Proteomes" id="UP000501849"/>
    </source>
</evidence>
<dbReference type="Gene3D" id="3.20.20.70">
    <property type="entry name" value="Aldolase class I"/>
    <property type="match status" value="1"/>
</dbReference>
<feature type="active site" description="Schiff-base intermediate with substrate" evidence="4">
    <location>
        <position position="179"/>
    </location>
</feature>
<gene>
    <name evidence="5" type="ORF">EXE63_02195</name>
</gene>
<dbReference type="PRINTS" id="PR00146">
    <property type="entry name" value="DHPICSNTHASE"/>
</dbReference>
<dbReference type="GO" id="GO:0008840">
    <property type="term" value="F:4-hydroxy-tetrahydrodipicolinate synthase activity"/>
    <property type="evidence" value="ECO:0007669"/>
    <property type="project" value="TreeGrafter"/>
</dbReference>
<dbReference type="PANTHER" id="PTHR12128:SF72">
    <property type="entry name" value="DIHYDRODIPICOLINATE SYNTHASE"/>
    <property type="match status" value="1"/>
</dbReference>
<evidence type="ECO:0000256" key="4">
    <source>
        <dbReference type="PIRSR" id="PIRSR001365-1"/>
    </source>
</evidence>
<dbReference type="Pfam" id="PF00701">
    <property type="entry name" value="DHDPS"/>
    <property type="match status" value="1"/>
</dbReference>
<comment type="similarity">
    <text evidence="3">Belongs to the DapA family.</text>
</comment>
<evidence type="ECO:0000256" key="1">
    <source>
        <dbReference type="ARBA" id="ARBA00023239"/>
    </source>
</evidence>
<keyword evidence="6" id="KW-1185">Reference proteome</keyword>
<evidence type="ECO:0000256" key="3">
    <source>
        <dbReference type="PIRNR" id="PIRNR001365"/>
    </source>
</evidence>
<dbReference type="EMBL" id="CP038798">
    <property type="protein sequence ID" value="QIV79849.1"/>
    <property type="molecule type" value="Genomic_DNA"/>
</dbReference>
<dbReference type="AlphaFoldDB" id="A0A6H0S044"/>